<proteinExistence type="predicted"/>
<accession>A0AA87SZS8</accession>
<dbReference type="Proteomes" id="UP000001343">
    <property type="component" value="Unassembled WGS sequence"/>
</dbReference>
<sequence length="47" mass="5755">MNLMYLKTVISFRYHWEKRNKTSKSNLESVQNLKRKQELLYFNVSST</sequence>
<name>A0AA87SZS8_9LEPT</name>
<reference evidence="1 2" key="1">
    <citation type="journal article" date="2014" name="Int. J. Syst. Evol. Microbiol.">
        <title>Leptospira mayottensis sp. nov., a pathogenic species of the genus Leptospira isolated from humans.</title>
        <authorList>
            <person name="Bourhy P."/>
            <person name="Collet L."/>
            <person name="Brisse S."/>
            <person name="Picardeau M."/>
        </authorList>
    </citation>
    <scope>NUCLEOTIDE SEQUENCE [LARGE SCALE GENOMIC DNA]</scope>
    <source>
        <strain evidence="1 2">200901122</strain>
    </source>
</reference>
<evidence type="ECO:0000313" key="2">
    <source>
        <dbReference type="Proteomes" id="UP000001343"/>
    </source>
</evidence>
<gene>
    <name evidence="1" type="ORF">LEP1GSC125_1226</name>
</gene>
<evidence type="ECO:0000313" key="1">
    <source>
        <dbReference type="EMBL" id="EKS01237.1"/>
    </source>
</evidence>
<dbReference type="AlphaFoldDB" id="A0AA87SZS8"/>
<dbReference type="EMBL" id="AKWM02000022">
    <property type="protein sequence ID" value="EKS01237.1"/>
    <property type="molecule type" value="Genomic_DNA"/>
</dbReference>
<organism evidence="1 2">
    <name type="scientific">Leptospira mayottensis 200901122</name>
    <dbReference type="NCBI Taxonomy" id="1193010"/>
    <lineage>
        <taxon>Bacteria</taxon>
        <taxon>Pseudomonadati</taxon>
        <taxon>Spirochaetota</taxon>
        <taxon>Spirochaetia</taxon>
        <taxon>Leptospirales</taxon>
        <taxon>Leptospiraceae</taxon>
        <taxon>Leptospira</taxon>
    </lineage>
</organism>
<protein>
    <submittedName>
        <fullName evidence="1">Uncharacterized protein</fullName>
    </submittedName>
</protein>
<comment type="caution">
    <text evidence="1">The sequence shown here is derived from an EMBL/GenBank/DDBJ whole genome shotgun (WGS) entry which is preliminary data.</text>
</comment>